<sequence>MAHRYSLILAVTLWLGGGLLAETASAQRRRGAVVNTEEGAAGRVVTPTGRGTVIHNEDGTAGRVVTPNQICTGGVNTSEGEAGGFCRQNRRPGAAAVINDNNNQPEAAVVITLPPNYQTVVVAGVTYYTVNGVYYVYDPGRQGYVVVVAPQ</sequence>
<proteinExistence type="predicted"/>
<dbReference type="RefSeq" id="WP_071453454.1">
    <property type="nucleotide sequence ID" value="NZ_CP017675.1"/>
</dbReference>
<dbReference type="EMBL" id="CP017675">
    <property type="protein sequence ID" value="APB32768.1"/>
    <property type="molecule type" value="Genomic_DNA"/>
</dbReference>
<keyword evidence="2" id="KW-1185">Reference proteome</keyword>
<evidence type="ECO:0000313" key="1">
    <source>
        <dbReference type="EMBL" id="APB32768.1"/>
    </source>
</evidence>
<gene>
    <name evidence="1" type="ORF">GlitD10_0457</name>
</gene>
<dbReference type="AlphaFoldDB" id="A0A1J0AA02"/>
<reference evidence="1 2" key="1">
    <citation type="submission" date="2016-10" db="EMBL/GenBank/DDBJ databases">
        <title>Description of Gloeomargarita lithophora gen. nov., sp. nov., a thylakoid-bearing basal-branching cyanobacterium with intracellular carbonates, and proposal for Gloeomargaritales ord. nov.</title>
        <authorList>
            <person name="Moreira D."/>
            <person name="Tavera R."/>
            <person name="Benzerara K."/>
            <person name="Skouri-Panet F."/>
            <person name="Couradeau E."/>
            <person name="Gerard E."/>
            <person name="Loussert C."/>
            <person name="Novelo E."/>
            <person name="Zivanovic Y."/>
            <person name="Lopez-Garcia P."/>
        </authorList>
    </citation>
    <scope>NUCLEOTIDE SEQUENCE [LARGE SCALE GENOMIC DNA]</scope>
    <source>
        <strain evidence="1 2">D10</strain>
    </source>
</reference>
<name>A0A1J0AA02_9CYAN</name>
<organism evidence="1 2">
    <name type="scientific">Gloeomargarita lithophora Alchichica-D10</name>
    <dbReference type="NCBI Taxonomy" id="1188229"/>
    <lineage>
        <taxon>Bacteria</taxon>
        <taxon>Bacillati</taxon>
        <taxon>Cyanobacteriota</taxon>
        <taxon>Cyanophyceae</taxon>
        <taxon>Gloeomargaritales</taxon>
        <taxon>Gloeomargaritaceae</taxon>
        <taxon>Gloeomargarita</taxon>
    </lineage>
</organism>
<dbReference type="KEGG" id="glt:GlitD10_0457"/>
<dbReference type="Proteomes" id="UP000180235">
    <property type="component" value="Chromosome"/>
</dbReference>
<accession>A0A1J0AA02</accession>
<dbReference type="STRING" id="1188229.GlitD10_0457"/>
<evidence type="ECO:0000313" key="2">
    <source>
        <dbReference type="Proteomes" id="UP000180235"/>
    </source>
</evidence>
<protein>
    <submittedName>
        <fullName evidence="1">Uncharacterized protein</fullName>
    </submittedName>
</protein>